<dbReference type="Proteomes" id="UP000277464">
    <property type="component" value="Chromosome"/>
</dbReference>
<dbReference type="EMBL" id="QONO01000106">
    <property type="protein sequence ID" value="RDR26135.1"/>
    <property type="molecule type" value="Genomic_DNA"/>
</dbReference>
<evidence type="ECO:0000313" key="2">
    <source>
        <dbReference type="EMBL" id="VED80287.1"/>
    </source>
</evidence>
<evidence type="ECO:0000313" key="1">
    <source>
        <dbReference type="EMBL" id="RDR26135.1"/>
    </source>
</evidence>
<organism evidence="1 3">
    <name type="scientific">Escherichia marmotae</name>
    <dbReference type="NCBI Taxonomy" id="1499973"/>
    <lineage>
        <taxon>Bacteria</taxon>
        <taxon>Pseudomonadati</taxon>
        <taxon>Pseudomonadota</taxon>
        <taxon>Gammaproteobacteria</taxon>
        <taxon>Enterobacterales</taxon>
        <taxon>Enterobacteriaceae</taxon>
        <taxon>Escherichia</taxon>
    </lineage>
</organism>
<name>A0A370V653_9ESCH</name>
<evidence type="ECO:0000313" key="4">
    <source>
        <dbReference type="Proteomes" id="UP000277464"/>
    </source>
</evidence>
<sequence>MKEPDEQVLYQKVEKGDTLACRLFYCLFRPGFQREAATYQHKE</sequence>
<gene>
    <name evidence="1" type="ORF">C4A13_02489</name>
    <name evidence="2" type="ORF">NCTC8196_03317</name>
</gene>
<dbReference type="Proteomes" id="UP000254454">
    <property type="component" value="Unassembled WGS sequence"/>
</dbReference>
<accession>A0A370V653</accession>
<evidence type="ECO:0000313" key="3">
    <source>
        <dbReference type="Proteomes" id="UP000254454"/>
    </source>
</evidence>
<proteinExistence type="predicted"/>
<protein>
    <submittedName>
        <fullName evidence="1">Uncharacterized protein</fullName>
    </submittedName>
</protein>
<dbReference type="EMBL" id="LR134270">
    <property type="protein sequence ID" value="VED80287.1"/>
    <property type="molecule type" value="Genomic_DNA"/>
</dbReference>
<dbReference type="AlphaFoldDB" id="A0A370V653"/>
<reference evidence="2 4" key="2">
    <citation type="submission" date="2018-12" db="EMBL/GenBank/DDBJ databases">
        <authorList>
            <consortium name="Pathogen Informatics"/>
        </authorList>
    </citation>
    <scope>NUCLEOTIDE SEQUENCE [LARGE SCALE GENOMIC DNA]</scope>
    <source>
        <strain evidence="2 4">NCTC8196</strain>
    </source>
</reference>
<reference evidence="1 3" key="1">
    <citation type="submission" date="2018-06" db="EMBL/GenBank/DDBJ databases">
        <title>Recombination Drives Gene Content and Phenotype Evolution in Wild Type E. coli Strains.</title>
        <authorList>
            <person name="Field C.M."/>
            <person name="Silander O.K."/>
            <person name="Van Nimwegen E."/>
        </authorList>
    </citation>
    <scope>NUCLEOTIDE SEQUENCE [LARGE SCALE GENOMIC DNA]</scope>
    <source>
        <strain evidence="1 3">SC344</strain>
    </source>
</reference>